<evidence type="ECO:0000256" key="6">
    <source>
        <dbReference type="ARBA" id="ARBA00023136"/>
    </source>
</evidence>
<dbReference type="Proteomes" id="UP000236732">
    <property type="component" value="Unassembled WGS sequence"/>
</dbReference>
<proteinExistence type="inferred from homology"/>
<evidence type="ECO:0000313" key="9">
    <source>
        <dbReference type="Proteomes" id="UP000236732"/>
    </source>
</evidence>
<name>A0A1H6EXQ6_9ACTN</name>
<evidence type="ECO:0000313" key="8">
    <source>
        <dbReference type="EMBL" id="SEH02668.1"/>
    </source>
</evidence>
<organism evidence="8 9">
    <name type="scientific">Nonomuraea solani</name>
    <dbReference type="NCBI Taxonomy" id="1144553"/>
    <lineage>
        <taxon>Bacteria</taxon>
        <taxon>Bacillati</taxon>
        <taxon>Actinomycetota</taxon>
        <taxon>Actinomycetes</taxon>
        <taxon>Streptosporangiales</taxon>
        <taxon>Streptosporangiaceae</taxon>
        <taxon>Nonomuraea</taxon>
    </lineage>
</organism>
<evidence type="ECO:0000256" key="2">
    <source>
        <dbReference type="ARBA" id="ARBA00005262"/>
    </source>
</evidence>
<keyword evidence="9" id="KW-1185">Reference proteome</keyword>
<keyword evidence="4 7" id="KW-0812">Transmembrane</keyword>
<sequence>LLGALLTTWVTFVPCFLFIFLGAPYVEKLRHNAAISAALTGITASVVGVIANLALYFAEHTLFGRTFTWTWGPFNLPLPDLGTLSPVAAAITVAALVMTFVLKWPMLRIIGICALLGIGTILLP</sequence>
<evidence type="ECO:0000256" key="7">
    <source>
        <dbReference type="SAM" id="Phobius"/>
    </source>
</evidence>
<feature type="transmembrane region" description="Helical" evidence="7">
    <location>
        <begin position="105"/>
        <end position="123"/>
    </location>
</feature>
<reference evidence="8 9" key="1">
    <citation type="submission" date="2016-10" db="EMBL/GenBank/DDBJ databases">
        <authorList>
            <person name="de Groot N.N."/>
        </authorList>
    </citation>
    <scope>NUCLEOTIDE SEQUENCE [LARGE SCALE GENOMIC DNA]</scope>
    <source>
        <strain evidence="8 9">CGMCC 4.7037</strain>
    </source>
</reference>
<evidence type="ECO:0000256" key="3">
    <source>
        <dbReference type="ARBA" id="ARBA00022475"/>
    </source>
</evidence>
<dbReference type="EMBL" id="FNVT01000028">
    <property type="protein sequence ID" value="SEH02668.1"/>
    <property type="molecule type" value="Genomic_DNA"/>
</dbReference>
<evidence type="ECO:0000256" key="5">
    <source>
        <dbReference type="ARBA" id="ARBA00022989"/>
    </source>
</evidence>
<dbReference type="PANTHER" id="PTHR33567">
    <property type="entry name" value="CHROMATE ION TRANSPORTER (EUROFUNG)"/>
    <property type="match status" value="1"/>
</dbReference>
<keyword evidence="3" id="KW-1003">Cell membrane</keyword>
<comment type="similarity">
    <text evidence="2">Belongs to the chromate ion transporter (CHR) (TC 2.A.51) family.</text>
</comment>
<gene>
    <name evidence="8" type="ORF">SAMN05444920_12895</name>
</gene>
<feature type="transmembrane region" description="Helical" evidence="7">
    <location>
        <begin position="6"/>
        <end position="26"/>
    </location>
</feature>
<dbReference type="RefSeq" id="WP_146104157.1">
    <property type="nucleotide sequence ID" value="NZ_FNVT01000028.1"/>
</dbReference>
<dbReference type="GO" id="GO:0015109">
    <property type="term" value="F:chromate transmembrane transporter activity"/>
    <property type="evidence" value="ECO:0007669"/>
    <property type="project" value="InterPro"/>
</dbReference>
<feature type="non-terminal residue" evidence="8">
    <location>
        <position position="1"/>
    </location>
</feature>
<feature type="transmembrane region" description="Helical" evidence="7">
    <location>
        <begin position="33"/>
        <end position="58"/>
    </location>
</feature>
<dbReference type="InterPro" id="IPR003370">
    <property type="entry name" value="Chromate_transpt"/>
</dbReference>
<comment type="subcellular location">
    <subcellularLocation>
        <location evidence="1">Cell membrane</location>
        <topology evidence="1">Multi-pass membrane protein</topology>
    </subcellularLocation>
</comment>
<dbReference type="PANTHER" id="PTHR33567:SF3">
    <property type="entry name" value="CHROMATE ION TRANSPORTER (EUROFUNG)"/>
    <property type="match status" value="1"/>
</dbReference>
<keyword evidence="6 7" id="KW-0472">Membrane</keyword>
<dbReference type="Pfam" id="PF02417">
    <property type="entry name" value="Chromate_transp"/>
    <property type="match status" value="1"/>
</dbReference>
<accession>A0A1H6EXQ6</accession>
<evidence type="ECO:0000256" key="1">
    <source>
        <dbReference type="ARBA" id="ARBA00004651"/>
    </source>
</evidence>
<evidence type="ECO:0000256" key="4">
    <source>
        <dbReference type="ARBA" id="ARBA00022692"/>
    </source>
</evidence>
<feature type="transmembrane region" description="Helical" evidence="7">
    <location>
        <begin position="78"/>
        <end position="98"/>
    </location>
</feature>
<dbReference type="GO" id="GO:0005886">
    <property type="term" value="C:plasma membrane"/>
    <property type="evidence" value="ECO:0007669"/>
    <property type="project" value="UniProtKB-SubCell"/>
</dbReference>
<keyword evidence="5 7" id="KW-1133">Transmembrane helix</keyword>
<dbReference type="AlphaFoldDB" id="A0A1H6EXQ6"/>
<protein>
    <submittedName>
        <fullName evidence="8">Chromate transporter</fullName>
    </submittedName>
</protein>